<dbReference type="InterPro" id="IPR020846">
    <property type="entry name" value="MFS_dom"/>
</dbReference>
<dbReference type="GO" id="GO:0022857">
    <property type="term" value="F:transmembrane transporter activity"/>
    <property type="evidence" value="ECO:0007669"/>
    <property type="project" value="InterPro"/>
</dbReference>
<keyword evidence="5 6" id="KW-0472">Membrane</keyword>
<name>A0A0C9M113_9FUNG</name>
<evidence type="ECO:0000256" key="5">
    <source>
        <dbReference type="ARBA" id="ARBA00023136"/>
    </source>
</evidence>
<feature type="transmembrane region" description="Helical" evidence="6">
    <location>
        <begin position="107"/>
        <end position="125"/>
    </location>
</feature>
<sequence length="524" mass="58568">MAEKSTKNDTESVVKTTENVFPFKNGEKAYYENSDMESVSADSYDEDLEWTPEEEQKVRNKLDLKLMTFMLAMTFVLNMDRTNISNAISDNLAVSLGFTNDGVNTTVLIYSFIFTVFTLPSNAIVKRIGAHLWIPILMNSWAIVTWAHALVHNFSGFVAVRIFIAVTEAGFIPACLTYLTGWYKTTELATRLAWFWGIQAFASAFSGLISFGVFRMAGIANLEGWKWLFLLDGIMTHIVGVIAFFYLPANALKTSGGLRGKMGWFTEREKQIAVTRIIRDDLTKKEQFKKITLADVKIAVVDTKLWTHLIITFVGMMTLTPIQNYLPTMIRTAGFSVTDSNLLTAPSYIIGLIFSIIIARSSDRYGNVALHALIGTIWMLIGFVVLEVLPDNSGKWSLYGAALFTASAPSWHGMQIAWMSSNLAPIGKRTLALGAVIGAANICGVPGSQIYKTADAPHYHHGNYINIALQAATAVLFLIQRTRYALTNKYRAKKWNSMTEDEKKTYNETTKDLGSNRLDFQFRL</sequence>
<feature type="transmembrane region" description="Helical" evidence="6">
    <location>
        <begin position="305"/>
        <end position="322"/>
    </location>
</feature>
<reference evidence="8" key="1">
    <citation type="submission" date="2014-09" db="EMBL/GenBank/DDBJ databases">
        <title>Draft genome sequence of an oleaginous Mucoromycotina fungus Mucor ambiguus NBRC6742.</title>
        <authorList>
            <person name="Takeda I."/>
            <person name="Yamane N."/>
            <person name="Morita T."/>
            <person name="Tamano K."/>
            <person name="Machida M."/>
            <person name="Baker S."/>
            <person name="Koike H."/>
        </authorList>
    </citation>
    <scope>NUCLEOTIDE SEQUENCE</scope>
    <source>
        <strain evidence="8">NBRC 6742</strain>
    </source>
</reference>
<feature type="transmembrane region" description="Helical" evidence="6">
    <location>
        <begin position="132"/>
        <end position="151"/>
    </location>
</feature>
<proteinExistence type="predicted"/>
<evidence type="ECO:0000256" key="3">
    <source>
        <dbReference type="ARBA" id="ARBA00022692"/>
    </source>
</evidence>
<evidence type="ECO:0000313" key="8">
    <source>
        <dbReference type="EMBL" id="GAN01971.1"/>
    </source>
</evidence>
<feature type="transmembrane region" description="Helical" evidence="6">
    <location>
        <begin position="192"/>
        <end position="214"/>
    </location>
</feature>
<evidence type="ECO:0000313" key="9">
    <source>
        <dbReference type="Proteomes" id="UP000053815"/>
    </source>
</evidence>
<organism evidence="8">
    <name type="scientific">Mucor ambiguus</name>
    <dbReference type="NCBI Taxonomy" id="91626"/>
    <lineage>
        <taxon>Eukaryota</taxon>
        <taxon>Fungi</taxon>
        <taxon>Fungi incertae sedis</taxon>
        <taxon>Mucoromycota</taxon>
        <taxon>Mucoromycotina</taxon>
        <taxon>Mucoromycetes</taxon>
        <taxon>Mucorales</taxon>
        <taxon>Mucorineae</taxon>
        <taxon>Mucoraceae</taxon>
        <taxon>Mucor</taxon>
    </lineage>
</organism>
<dbReference type="GO" id="GO:0016020">
    <property type="term" value="C:membrane"/>
    <property type="evidence" value="ECO:0007669"/>
    <property type="project" value="UniProtKB-SubCell"/>
</dbReference>
<dbReference type="PANTHER" id="PTHR43791">
    <property type="entry name" value="PERMEASE-RELATED"/>
    <property type="match status" value="1"/>
</dbReference>
<evidence type="ECO:0000256" key="1">
    <source>
        <dbReference type="ARBA" id="ARBA00004141"/>
    </source>
</evidence>
<feature type="transmembrane region" description="Helical" evidence="6">
    <location>
        <begin position="342"/>
        <end position="359"/>
    </location>
</feature>
<dbReference type="InterPro" id="IPR011701">
    <property type="entry name" value="MFS"/>
</dbReference>
<dbReference type="AlphaFoldDB" id="A0A0C9M113"/>
<dbReference type="Pfam" id="PF07690">
    <property type="entry name" value="MFS_1"/>
    <property type="match status" value="1"/>
</dbReference>
<keyword evidence="9" id="KW-1185">Reference proteome</keyword>
<keyword evidence="3 6" id="KW-0812">Transmembrane</keyword>
<accession>A0A0C9M113</accession>
<protein>
    <submittedName>
        <fullName evidence="8">MFS general substrate transporter</fullName>
    </submittedName>
</protein>
<evidence type="ECO:0000256" key="4">
    <source>
        <dbReference type="ARBA" id="ARBA00022989"/>
    </source>
</evidence>
<dbReference type="PANTHER" id="PTHR43791:SF86">
    <property type="entry name" value="MAJOR FACILITATOR SUPERFAMILY (MFS) PROFILE DOMAIN-CONTAINING PROTEIN"/>
    <property type="match status" value="1"/>
</dbReference>
<dbReference type="Proteomes" id="UP000053815">
    <property type="component" value="Unassembled WGS sequence"/>
</dbReference>
<gene>
    <name evidence="8" type="ORF">MAM1_0014c01408</name>
</gene>
<feature type="transmembrane region" description="Helical" evidence="6">
    <location>
        <begin position="368"/>
        <end position="386"/>
    </location>
</feature>
<feature type="transmembrane region" description="Helical" evidence="6">
    <location>
        <begin position="398"/>
        <end position="418"/>
    </location>
</feature>
<feature type="transmembrane region" description="Helical" evidence="6">
    <location>
        <begin position="430"/>
        <end position="451"/>
    </location>
</feature>
<dbReference type="SUPFAM" id="SSF103473">
    <property type="entry name" value="MFS general substrate transporter"/>
    <property type="match status" value="1"/>
</dbReference>
<dbReference type="InterPro" id="IPR036259">
    <property type="entry name" value="MFS_trans_sf"/>
</dbReference>
<evidence type="ECO:0000259" key="7">
    <source>
        <dbReference type="PROSITE" id="PS50850"/>
    </source>
</evidence>
<feature type="transmembrane region" description="Helical" evidence="6">
    <location>
        <begin position="234"/>
        <end position="252"/>
    </location>
</feature>
<keyword evidence="4 6" id="KW-1133">Transmembrane helix</keyword>
<feature type="transmembrane region" description="Helical" evidence="6">
    <location>
        <begin position="62"/>
        <end position="79"/>
    </location>
</feature>
<comment type="subcellular location">
    <subcellularLocation>
        <location evidence="1">Membrane</location>
        <topology evidence="1">Multi-pass membrane protein</topology>
    </subcellularLocation>
</comment>
<evidence type="ECO:0000256" key="2">
    <source>
        <dbReference type="ARBA" id="ARBA00022448"/>
    </source>
</evidence>
<feature type="transmembrane region" description="Helical" evidence="6">
    <location>
        <begin position="463"/>
        <end position="479"/>
    </location>
</feature>
<dbReference type="OrthoDB" id="1935484at2759"/>
<dbReference type="STRING" id="91626.A0A0C9M113"/>
<keyword evidence="2" id="KW-0813">Transport</keyword>
<feature type="domain" description="Major facilitator superfamily (MFS) profile" evidence="7">
    <location>
        <begin position="66"/>
        <end position="483"/>
    </location>
</feature>
<dbReference type="Gene3D" id="1.20.1250.20">
    <property type="entry name" value="MFS general substrate transporter like domains"/>
    <property type="match status" value="2"/>
</dbReference>
<evidence type="ECO:0000256" key="6">
    <source>
        <dbReference type="SAM" id="Phobius"/>
    </source>
</evidence>
<feature type="transmembrane region" description="Helical" evidence="6">
    <location>
        <begin position="157"/>
        <end position="180"/>
    </location>
</feature>
<dbReference type="EMBL" id="DF836303">
    <property type="protein sequence ID" value="GAN01971.1"/>
    <property type="molecule type" value="Genomic_DNA"/>
</dbReference>
<dbReference type="PROSITE" id="PS50850">
    <property type="entry name" value="MFS"/>
    <property type="match status" value="1"/>
</dbReference>